<dbReference type="GO" id="GO:0120147">
    <property type="term" value="F:formylglycine-generating oxidase activity"/>
    <property type="evidence" value="ECO:0007669"/>
    <property type="project" value="TreeGrafter"/>
</dbReference>
<gene>
    <name evidence="3" type="ORF">CUN49_14105</name>
</gene>
<dbReference type="InterPro" id="IPR035897">
    <property type="entry name" value="Toll_tir_struct_dom_sf"/>
</dbReference>
<dbReference type="InterPro" id="IPR016187">
    <property type="entry name" value="CTDL_fold"/>
</dbReference>
<sequence>MLTPLFDTRDRRQNILMWAFWEDQELQHCVNLDQSPRDFTQQLIAHLAQRDCAALMALLQAVQEREEGAWIERLQPFVERLRRMLSPEQPRYRLFVCYRRKSWDFTHRLVADLRTKINADIFIDFSGIDNTDFEESILRHLRESDCVLLVVSEHTFDERIHDPQDWMRREIGEALRLGKPIVLLAHEGRYPPHPDQLPLDIRAIGGRHGIEFYPRFYYEAVDKLVEFIPKAIQNPPPPYQPAILPPDLALGEEAAVLHRRLILLCEIGDYRGALPLLEHLATLQAQREETLPLRPQAHQRADRSYENEDTSIIVLPNLHQRVAQILGQPFAWCDVSAGSVRLERGGYLAHNTTRAVQSFKIAKYPITNAQFERFIRANGYNEPRWWTSEGWRVRIQRAWRQPRFWESERWNRPDHPVVGISWYEAVAFCNWLSALSGEAISLPTESQWQRAAQG</sequence>
<proteinExistence type="predicted"/>
<organism evidence="3 4">
    <name type="scientific">Candidatus Thermofonsia Clade 1 bacterium</name>
    <dbReference type="NCBI Taxonomy" id="2364210"/>
    <lineage>
        <taxon>Bacteria</taxon>
        <taxon>Bacillati</taxon>
        <taxon>Chloroflexota</taxon>
        <taxon>Candidatus Thermofontia</taxon>
        <taxon>Candidatus Thermofonsia Clade 1</taxon>
    </lineage>
</organism>
<reference evidence="3 4" key="1">
    <citation type="submission" date="2017-11" db="EMBL/GenBank/DDBJ databases">
        <title>Evolution of Phototrophy in the Chloroflexi Phylum Driven by Horizontal Gene Transfer.</title>
        <authorList>
            <person name="Ward L.M."/>
            <person name="Hemp J."/>
            <person name="Shih P.M."/>
            <person name="Mcglynn S.E."/>
            <person name="Fischer W."/>
        </authorList>
    </citation>
    <scope>NUCLEOTIDE SEQUENCE [LARGE SCALE GENOMIC DNA]</scope>
    <source>
        <strain evidence="3">JP3_13</strain>
    </source>
</reference>
<dbReference type="SUPFAM" id="SSF56436">
    <property type="entry name" value="C-type lectin-like"/>
    <property type="match status" value="1"/>
</dbReference>
<dbReference type="Pfam" id="PF03781">
    <property type="entry name" value="FGE-sulfatase"/>
    <property type="match status" value="1"/>
</dbReference>
<dbReference type="Pfam" id="PF13676">
    <property type="entry name" value="TIR_2"/>
    <property type="match status" value="1"/>
</dbReference>
<evidence type="ECO:0000259" key="1">
    <source>
        <dbReference type="Pfam" id="PF03781"/>
    </source>
</evidence>
<dbReference type="InterPro" id="IPR051043">
    <property type="entry name" value="Sulfatase_Mod_Factor_Kinase"/>
</dbReference>
<dbReference type="Gene3D" id="3.90.1580.10">
    <property type="entry name" value="paralog of FGE (formylglycine-generating enzyme)"/>
    <property type="match status" value="1"/>
</dbReference>
<dbReference type="EMBL" id="PGTM01000284">
    <property type="protein sequence ID" value="PJF34741.1"/>
    <property type="molecule type" value="Genomic_DNA"/>
</dbReference>
<evidence type="ECO:0000313" key="4">
    <source>
        <dbReference type="Proteomes" id="UP000229681"/>
    </source>
</evidence>
<dbReference type="PANTHER" id="PTHR23150:SF19">
    <property type="entry name" value="FORMYLGLYCINE-GENERATING ENZYME"/>
    <property type="match status" value="1"/>
</dbReference>
<name>A0A2M8PB13_9CHLR</name>
<dbReference type="CDD" id="cd00882">
    <property type="entry name" value="Ras_like_GTPase"/>
    <property type="match status" value="1"/>
</dbReference>
<feature type="non-terminal residue" evidence="3">
    <location>
        <position position="454"/>
    </location>
</feature>
<dbReference type="InterPro" id="IPR000157">
    <property type="entry name" value="TIR_dom"/>
</dbReference>
<evidence type="ECO:0000313" key="3">
    <source>
        <dbReference type="EMBL" id="PJF34741.1"/>
    </source>
</evidence>
<dbReference type="InterPro" id="IPR042095">
    <property type="entry name" value="SUMF_sf"/>
</dbReference>
<evidence type="ECO:0000259" key="2">
    <source>
        <dbReference type="Pfam" id="PF13676"/>
    </source>
</evidence>
<accession>A0A2M8PB13</accession>
<dbReference type="InterPro" id="IPR005532">
    <property type="entry name" value="SUMF_dom"/>
</dbReference>
<dbReference type="Gene3D" id="3.40.50.10140">
    <property type="entry name" value="Toll/interleukin-1 receptor homology (TIR) domain"/>
    <property type="match status" value="1"/>
</dbReference>
<feature type="domain" description="Sulfatase-modifying factor enzyme-like" evidence="1">
    <location>
        <begin position="352"/>
        <end position="454"/>
    </location>
</feature>
<dbReference type="Proteomes" id="UP000229681">
    <property type="component" value="Unassembled WGS sequence"/>
</dbReference>
<protein>
    <recommendedName>
        <fullName evidence="5">TIR domain-containing protein</fullName>
    </recommendedName>
</protein>
<dbReference type="SUPFAM" id="SSF52200">
    <property type="entry name" value="Toll/Interleukin receptor TIR domain"/>
    <property type="match status" value="1"/>
</dbReference>
<dbReference type="GO" id="GO:0007165">
    <property type="term" value="P:signal transduction"/>
    <property type="evidence" value="ECO:0007669"/>
    <property type="project" value="InterPro"/>
</dbReference>
<feature type="domain" description="TIR" evidence="2">
    <location>
        <begin position="95"/>
        <end position="224"/>
    </location>
</feature>
<dbReference type="AlphaFoldDB" id="A0A2M8PB13"/>
<evidence type="ECO:0008006" key="5">
    <source>
        <dbReference type="Google" id="ProtNLM"/>
    </source>
</evidence>
<comment type="caution">
    <text evidence="3">The sequence shown here is derived from an EMBL/GenBank/DDBJ whole genome shotgun (WGS) entry which is preliminary data.</text>
</comment>
<dbReference type="PANTHER" id="PTHR23150">
    <property type="entry name" value="SULFATASE MODIFYING FACTOR 1, 2"/>
    <property type="match status" value="1"/>
</dbReference>